<dbReference type="EMBL" id="GL443645">
    <property type="protein sequence ID" value="EFN61780.1"/>
    <property type="molecule type" value="Genomic_DNA"/>
</dbReference>
<name>E2AXR1_CAMFO</name>
<keyword evidence="2" id="KW-1185">Reference proteome</keyword>
<evidence type="ECO:0000313" key="2">
    <source>
        <dbReference type="Proteomes" id="UP000000311"/>
    </source>
</evidence>
<sequence>FISSNVHNLCYLVDEVKSFDLSTFNTYPFENCLQKIKKLLRTGNKPL</sequence>
<evidence type="ECO:0000313" key="1">
    <source>
        <dbReference type="EMBL" id="EFN61780.1"/>
    </source>
</evidence>
<organism evidence="2">
    <name type="scientific">Camponotus floridanus</name>
    <name type="common">Florida carpenter ant</name>
    <dbReference type="NCBI Taxonomy" id="104421"/>
    <lineage>
        <taxon>Eukaryota</taxon>
        <taxon>Metazoa</taxon>
        <taxon>Ecdysozoa</taxon>
        <taxon>Arthropoda</taxon>
        <taxon>Hexapoda</taxon>
        <taxon>Insecta</taxon>
        <taxon>Pterygota</taxon>
        <taxon>Neoptera</taxon>
        <taxon>Endopterygota</taxon>
        <taxon>Hymenoptera</taxon>
        <taxon>Apocrita</taxon>
        <taxon>Aculeata</taxon>
        <taxon>Formicoidea</taxon>
        <taxon>Formicidae</taxon>
        <taxon>Formicinae</taxon>
        <taxon>Camponotus</taxon>
    </lineage>
</organism>
<reference evidence="1 2" key="1">
    <citation type="journal article" date="2010" name="Science">
        <title>Genomic comparison of the ants Camponotus floridanus and Harpegnathos saltator.</title>
        <authorList>
            <person name="Bonasio R."/>
            <person name="Zhang G."/>
            <person name="Ye C."/>
            <person name="Mutti N.S."/>
            <person name="Fang X."/>
            <person name="Qin N."/>
            <person name="Donahue G."/>
            <person name="Yang P."/>
            <person name="Li Q."/>
            <person name="Li C."/>
            <person name="Zhang P."/>
            <person name="Huang Z."/>
            <person name="Berger S.L."/>
            <person name="Reinberg D."/>
            <person name="Wang J."/>
            <person name="Liebig J."/>
        </authorList>
    </citation>
    <scope>NUCLEOTIDE SEQUENCE [LARGE SCALE GENOMIC DNA]</scope>
    <source>
        <strain evidence="2">C129</strain>
    </source>
</reference>
<gene>
    <name evidence="1" type="ORF">EAG_08143</name>
</gene>
<feature type="non-terminal residue" evidence="1">
    <location>
        <position position="47"/>
    </location>
</feature>
<dbReference type="AlphaFoldDB" id="E2AXR1"/>
<protein>
    <submittedName>
        <fullName evidence="1">Uncharacterized protein</fullName>
    </submittedName>
</protein>
<dbReference type="Proteomes" id="UP000000311">
    <property type="component" value="Unassembled WGS sequence"/>
</dbReference>
<proteinExistence type="predicted"/>
<dbReference type="InParanoid" id="E2AXR1"/>
<feature type="non-terminal residue" evidence="1">
    <location>
        <position position="1"/>
    </location>
</feature>
<accession>E2AXR1</accession>